<keyword evidence="13" id="KW-0511">Multifunctional enzyme</keyword>
<keyword evidence="5" id="KW-0479">Metal-binding</keyword>
<feature type="domain" description="Formamidopyrimidine-DNA glycosylase catalytic" evidence="18">
    <location>
        <begin position="2"/>
        <end position="127"/>
    </location>
</feature>
<keyword evidence="6" id="KW-0227">DNA damage</keyword>
<comment type="catalytic activity">
    <reaction evidence="1">
        <text>Hydrolysis of DNA containing ring-opened 7-methylguanine residues, releasing 2,6-diamino-4-hydroxy-5-(N-methyl)formamidopyrimidine.</text>
        <dbReference type="EC" id="3.2.2.23"/>
    </reaction>
</comment>
<feature type="domain" description="FPG-type" evidence="17">
    <location>
        <begin position="252"/>
        <end position="286"/>
    </location>
</feature>
<dbReference type="SUPFAM" id="SSF81624">
    <property type="entry name" value="N-terminal domain of MutM-like DNA repair proteins"/>
    <property type="match status" value="1"/>
</dbReference>
<evidence type="ECO:0000256" key="6">
    <source>
        <dbReference type="ARBA" id="ARBA00022763"/>
    </source>
</evidence>
<dbReference type="AlphaFoldDB" id="A0A2M6T106"/>
<dbReference type="Pfam" id="PF01149">
    <property type="entry name" value="Fapy_DNA_glyco"/>
    <property type="match status" value="1"/>
</dbReference>
<dbReference type="PROSITE" id="PS51068">
    <property type="entry name" value="FPG_CAT"/>
    <property type="match status" value="1"/>
</dbReference>
<dbReference type="InterPro" id="IPR010663">
    <property type="entry name" value="Znf_FPG/IleRS"/>
</dbReference>
<dbReference type="InterPro" id="IPR015887">
    <property type="entry name" value="DNA_glyclase_Znf_dom_DNA_BS"/>
</dbReference>
<comment type="caution">
    <text evidence="19">The sequence shown here is derived from an EMBL/GenBank/DDBJ whole genome shotgun (WGS) entry which is preliminary data.</text>
</comment>
<evidence type="ECO:0000256" key="2">
    <source>
        <dbReference type="ARBA" id="ARBA00001947"/>
    </source>
</evidence>
<dbReference type="SMART" id="SM01232">
    <property type="entry name" value="H2TH"/>
    <property type="match status" value="1"/>
</dbReference>
<dbReference type="Proteomes" id="UP000229390">
    <property type="component" value="Unassembled WGS sequence"/>
</dbReference>
<evidence type="ECO:0000259" key="17">
    <source>
        <dbReference type="PROSITE" id="PS51066"/>
    </source>
</evidence>
<evidence type="ECO:0000256" key="10">
    <source>
        <dbReference type="ARBA" id="ARBA00023125"/>
    </source>
</evidence>
<dbReference type="InterPro" id="IPR020629">
    <property type="entry name" value="FPG_Glyclase"/>
</dbReference>
<dbReference type="InterPro" id="IPR000214">
    <property type="entry name" value="Znf_DNA_glyclase/AP_lyase"/>
</dbReference>
<evidence type="ECO:0000256" key="8">
    <source>
        <dbReference type="ARBA" id="ARBA00022801"/>
    </source>
</evidence>
<dbReference type="SUPFAM" id="SSF46946">
    <property type="entry name" value="S13-like H2TH domain"/>
    <property type="match status" value="1"/>
</dbReference>
<evidence type="ECO:0000256" key="4">
    <source>
        <dbReference type="ARBA" id="ARBA00011245"/>
    </source>
</evidence>
<name>A0A2M6T106_9BACT</name>
<evidence type="ECO:0000256" key="15">
    <source>
        <dbReference type="ARBA" id="ARBA00044632"/>
    </source>
</evidence>
<dbReference type="SMART" id="SM00898">
    <property type="entry name" value="Fapy_DNA_glyco"/>
    <property type="match status" value="1"/>
</dbReference>
<keyword evidence="7 16" id="KW-0863">Zinc-finger</keyword>
<proteinExistence type="inferred from homology"/>
<evidence type="ECO:0000313" key="19">
    <source>
        <dbReference type="EMBL" id="PIS38982.1"/>
    </source>
</evidence>
<keyword evidence="8" id="KW-0378">Hydrolase</keyword>
<evidence type="ECO:0000256" key="3">
    <source>
        <dbReference type="ARBA" id="ARBA00009409"/>
    </source>
</evidence>
<dbReference type="GO" id="GO:0034039">
    <property type="term" value="F:8-oxo-7,8-dihydroguanine DNA N-glycosylase activity"/>
    <property type="evidence" value="ECO:0007669"/>
    <property type="project" value="TreeGrafter"/>
</dbReference>
<sequence length="286" mass="31894">MPELPEVETIKRQLDEKLKGLKIAKIKVLNKKSFIGEAKEIEGKTVCGVGRRAKITLIELNNGIYLAVHLKLTGQLIYREKSGKEKTLVEENSGPFAIKELPNKFTRVIITFDNNGKLYFNDLRMFGWIKAVREIGEIAKEKLGPEAIDETAFSLDYFHQVLAKSRKPIKLVIMDQTKIAGVGNIYANETLFRAAILPSRPANSLSNKEAEKLRGAIIAVLNEAIRQKGTSDKDEAFRQISGKKGNFQKFLTVYGRAGQACPNCGKIIKRIDLGGRGSFFCPACQH</sequence>
<dbReference type="InterPro" id="IPR015886">
    <property type="entry name" value="H2TH_FPG"/>
</dbReference>
<evidence type="ECO:0000256" key="16">
    <source>
        <dbReference type="PROSITE-ProRule" id="PRU00391"/>
    </source>
</evidence>
<reference evidence="20" key="1">
    <citation type="submission" date="2017-09" db="EMBL/GenBank/DDBJ databases">
        <title>Depth-based differentiation of microbial function through sediment-hosted aquifers and enrichment of novel symbionts in the deep terrestrial subsurface.</title>
        <authorList>
            <person name="Probst A.J."/>
            <person name="Ladd B."/>
            <person name="Jarett J.K."/>
            <person name="Geller-Mcgrath D.E."/>
            <person name="Sieber C.M.K."/>
            <person name="Emerson J.B."/>
            <person name="Anantharaman K."/>
            <person name="Thomas B.C."/>
            <person name="Malmstrom R."/>
            <person name="Stieglmeier M."/>
            <person name="Klingl A."/>
            <person name="Woyke T."/>
            <person name="Ryan C.M."/>
            <person name="Banfield J.F."/>
        </authorList>
    </citation>
    <scope>NUCLEOTIDE SEQUENCE [LARGE SCALE GENOMIC DNA]</scope>
</reference>
<comment type="similarity">
    <text evidence="3">Belongs to the FPG family.</text>
</comment>
<dbReference type="GO" id="GO:0008270">
    <property type="term" value="F:zinc ion binding"/>
    <property type="evidence" value="ECO:0007669"/>
    <property type="project" value="UniProtKB-KW"/>
</dbReference>
<evidence type="ECO:0000259" key="18">
    <source>
        <dbReference type="PROSITE" id="PS51068"/>
    </source>
</evidence>
<evidence type="ECO:0000313" key="20">
    <source>
        <dbReference type="Proteomes" id="UP000229390"/>
    </source>
</evidence>
<evidence type="ECO:0000256" key="1">
    <source>
        <dbReference type="ARBA" id="ARBA00001668"/>
    </source>
</evidence>
<evidence type="ECO:0000256" key="14">
    <source>
        <dbReference type="ARBA" id="ARBA00023295"/>
    </source>
</evidence>
<dbReference type="GO" id="GO:0006284">
    <property type="term" value="P:base-excision repair"/>
    <property type="evidence" value="ECO:0007669"/>
    <property type="project" value="InterPro"/>
</dbReference>
<dbReference type="InterPro" id="IPR010979">
    <property type="entry name" value="Ribosomal_uS13-like_H2TH"/>
</dbReference>
<evidence type="ECO:0000256" key="12">
    <source>
        <dbReference type="ARBA" id="ARBA00023239"/>
    </source>
</evidence>
<dbReference type="Gene3D" id="1.10.8.50">
    <property type="match status" value="1"/>
</dbReference>
<dbReference type="Pfam" id="PF06827">
    <property type="entry name" value="zf-FPG_IleRS"/>
    <property type="match status" value="1"/>
</dbReference>
<keyword evidence="9" id="KW-0862">Zinc</keyword>
<protein>
    <submittedName>
        <fullName evidence="19">Formamidopyrimidine-DNA glycosylase</fullName>
    </submittedName>
</protein>
<evidence type="ECO:0000256" key="7">
    <source>
        <dbReference type="ARBA" id="ARBA00022771"/>
    </source>
</evidence>
<organism evidence="19 20">
    <name type="scientific">Candidatus Nealsonbacteria bacterium CG08_land_8_20_14_0_20_43_11</name>
    <dbReference type="NCBI Taxonomy" id="1974706"/>
    <lineage>
        <taxon>Bacteria</taxon>
        <taxon>Candidatus Nealsoniibacteriota</taxon>
    </lineage>
</organism>
<dbReference type="PANTHER" id="PTHR22993">
    <property type="entry name" value="FORMAMIDOPYRIMIDINE-DNA GLYCOSYLASE"/>
    <property type="match status" value="1"/>
</dbReference>
<evidence type="ECO:0000256" key="5">
    <source>
        <dbReference type="ARBA" id="ARBA00022723"/>
    </source>
</evidence>
<evidence type="ECO:0000256" key="11">
    <source>
        <dbReference type="ARBA" id="ARBA00023204"/>
    </source>
</evidence>
<gene>
    <name evidence="19" type="ORF">COT34_00800</name>
</gene>
<dbReference type="SUPFAM" id="SSF57716">
    <property type="entry name" value="Glucocorticoid receptor-like (DNA-binding domain)"/>
    <property type="match status" value="1"/>
</dbReference>
<keyword evidence="12" id="KW-0456">Lyase</keyword>
<dbReference type="PROSITE" id="PS01242">
    <property type="entry name" value="ZF_FPG_1"/>
    <property type="match status" value="1"/>
</dbReference>
<comment type="catalytic activity">
    <reaction evidence="15">
        <text>2'-deoxyribonucleotide-(2'-deoxyribose 5'-phosphate)-2'-deoxyribonucleotide-DNA = a 3'-end 2'-deoxyribonucleotide-(2,3-dehydro-2,3-deoxyribose 5'-phosphate)-DNA + a 5'-end 5'-phospho-2'-deoxyribonucleoside-DNA + H(+)</text>
        <dbReference type="Rhea" id="RHEA:66592"/>
        <dbReference type="Rhea" id="RHEA-COMP:13180"/>
        <dbReference type="Rhea" id="RHEA-COMP:16897"/>
        <dbReference type="Rhea" id="RHEA-COMP:17067"/>
        <dbReference type="ChEBI" id="CHEBI:15378"/>
        <dbReference type="ChEBI" id="CHEBI:136412"/>
        <dbReference type="ChEBI" id="CHEBI:157695"/>
        <dbReference type="ChEBI" id="CHEBI:167181"/>
        <dbReference type="EC" id="4.2.99.18"/>
    </reaction>
</comment>
<dbReference type="PANTHER" id="PTHR22993:SF9">
    <property type="entry name" value="FORMAMIDOPYRIMIDINE-DNA GLYCOSYLASE"/>
    <property type="match status" value="1"/>
</dbReference>
<dbReference type="FunFam" id="1.10.8.50:FF:000003">
    <property type="entry name" value="Formamidopyrimidine-DNA glycosylase"/>
    <property type="match status" value="1"/>
</dbReference>
<dbReference type="PROSITE" id="PS51066">
    <property type="entry name" value="ZF_FPG_2"/>
    <property type="match status" value="1"/>
</dbReference>
<dbReference type="CDD" id="cd08966">
    <property type="entry name" value="EcFpg-like_N"/>
    <property type="match status" value="1"/>
</dbReference>
<dbReference type="EMBL" id="PEYE01000014">
    <property type="protein sequence ID" value="PIS38982.1"/>
    <property type="molecule type" value="Genomic_DNA"/>
</dbReference>
<dbReference type="Pfam" id="PF06831">
    <property type="entry name" value="H2TH"/>
    <property type="match status" value="1"/>
</dbReference>
<dbReference type="NCBIfam" id="TIGR00577">
    <property type="entry name" value="fpg"/>
    <property type="match status" value="1"/>
</dbReference>
<keyword evidence="14" id="KW-0326">Glycosidase</keyword>
<keyword evidence="11" id="KW-0234">DNA repair</keyword>
<evidence type="ECO:0000256" key="13">
    <source>
        <dbReference type="ARBA" id="ARBA00023268"/>
    </source>
</evidence>
<dbReference type="GO" id="GO:0003684">
    <property type="term" value="F:damaged DNA binding"/>
    <property type="evidence" value="ECO:0007669"/>
    <property type="project" value="InterPro"/>
</dbReference>
<keyword evidence="10" id="KW-0238">DNA-binding</keyword>
<dbReference type="Gene3D" id="3.20.190.10">
    <property type="entry name" value="MutM-like, N-terminal"/>
    <property type="match status" value="1"/>
</dbReference>
<comment type="subunit">
    <text evidence="4">Monomer.</text>
</comment>
<dbReference type="NCBIfam" id="NF002211">
    <property type="entry name" value="PRK01103.1"/>
    <property type="match status" value="1"/>
</dbReference>
<evidence type="ECO:0000256" key="9">
    <source>
        <dbReference type="ARBA" id="ARBA00022833"/>
    </source>
</evidence>
<dbReference type="InterPro" id="IPR035937">
    <property type="entry name" value="FPG_N"/>
</dbReference>
<comment type="cofactor">
    <cofactor evidence="2">
        <name>Zn(2+)</name>
        <dbReference type="ChEBI" id="CHEBI:29105"/>
    </cofactor>
</comment>
<dbReference type="InterPro" id="IPR012319">
    <property type="entry name" value="FPG_cat"/>
</dbReference>
<dbReference type="GO" id="GO:0140078">
    <property type="term" value="F:class I DNA-(apurinic or apyrimidinic site) endonuclease activity"/>
    <property type="evidence" value="ECO:0007669"/>
    <property type="project" value="UniProtKB-EC"/>
</dbReference>
<accession>A0A2M6T106</accession>